<organism evidence="1 2">
    <name type="scientific">Trichonephila clavata</name>
    <name type="common">Joro spider</name>
    <name type="synonym">Nephila clavata</name>
    <dbReference type="NCBI Taxonomy" id="2740835"/>
    <lineage>
        <taxon>Eukaryota</taxon>
        <taxon>Metazoa</taxon>
        <taxon>Ecdysozoa</taxon>
        <taxon>Arthropoda</taxon>
        <taxon>Chelicerata</taxon>
        <taxon>Arachnida</taxon>
        <taxon>Araneae</taxon>
        <taxon>Araneomorphae</taxon>
        <taxon>Entelegynae</taxon>
        <taxon>Araneoidea</taxon>
        <taxon>Nephilidae</taxon>
        <taxon>Trichonephila</taxon>
    </lineage>
</organism>
<gene>
    <name evidence="1" type="primary">ORF1_1</name>
    <name evidence="1" type="ORF">TNCT_735961</name>
</gene>
<dbReference type="OrthoDB" id="8123891at2759"/>
<dbReference type="Proteomes" id="UP000887116">
    <property type="component" value="Unassembled WGS sequence"/>
</dbReference>
<accession>A0A8X6KUF8</accession>
<evidence type="ECO:0000313" key="2">
    <source>
        <dbReference type="Proteomes" id="UP000887116"/>
    </source>
</evidence>
<dbReference type="AlphaFoldDB" id="A0A8X6KUF8"/>
<comment type="caution">
    <text evidence="1">The sequence shown here is derived from an EMBL/GenBank/DDBJ whole genome shotgun (WGS) entry which is preliminary data.</text>
</comment>
<keyword evidence="2" id="KW-1185">Reference proteome</keyword>
<proteinExistence type="predicted"/>
<evidence type="ECO:0000313" key="1">
    <source>
        <dbReference type="EMBL" id="GFQ84526.1"/>
    </source>
</evidence>
<sequence length="230" mass="26659">MEINDSYSNQNSNINQPIHKIKTIMHRFKNNYNLVLQDFNDKYPDCVNKLIGDYIKIVPASEDQHRKITTTLKAKGDEFYVVPTAGERPYKVVLKPASTDIADIKNDLANQEVTVCKVSQLTQWKSKFLLPMVLVEVRKNVPDNRDILDISNCCYMSIARDSFRRRPGPTQCYNCNYFHHSSQYCEIKTRCLKCTQEHRTSDCPIKERIENHECINCKTHGHTANSKQCP</sequence>
<name>A0A8X6KUF8_TRICU</name>
<dbReference type="EMBL" id="BMAO01012877">
    <property type="protein sequence ID" value="GFQ84526.1"/>
    <property type="molecule type" value="Genomic_DNA"/>
</dbReference>
<protein>
    <submittedName>
        <fullName evidence="1">Nucleic-acid-binding protein from transposon X-element</fullName>
    </submittedName>
</protein>
<reference evidence="1" key="1">
    <citation type="submission" date="2020-07" db="EMBL/GenBank/DDBJ databases">
        <title>Multicomponent nature underlies the extraordinary mechanical properties of spider dragline silk.</title>
        <authorList>
            <person name="Kono N."/>
            <person name="Nakamura H."/>
            <person name="Mori M."/>
            <person name="Yoshida Y."/>
            <person name="Ohtoshi R."/>
            <person name="Malay A.D."/>
            <person name="Moran D.A.P."/>
            <person name="Tomita M."/>
            <person name="Numata K."/>
            <person name="Arakawa K."/>
        </authorList>
    </citation>
    <scope>NUCLEOTIDE SEQUENCE</scope>
</reference>